<reference evidence="5" key="1">
    <citation type="submission" date="2021-02" db="EMBL/GenBank/DDBJ databases">
        <title>Natrosporangium hydrolyticum gen. nov., sp. nov, a haloalkaliphilic actinobacterium from a soda solonchak soil.</title>
        <authorList>
            <person name="Sorokin D.Y."/>
            <person name="Khijniak T.V."/>
            <person name="Zakharycheva A.P."/>
            <person name="Boueva O.V."/>
            <person name="Ariskina E.V."/>
            <person name="Hahnke R.L."/>
            <person name="Bunk B."/>
            <person name="Sproer C."/>
            <person name="Schumann P."/>
            <person name="Evtushenko L.I."/>
            <person name="Kublanov I.V."/>
        </authorList>
    </citation>
    <scope>NUCLEOTIDE SEQUENCE</scope>
    <source>
        <strain evidence="5">DSM 106523</strain>
    </source>
</reference>
<dbReference type="InterPro" id="IPR009830">
    <property type="entry name" value="LppX/LprAFG"/>
</dbReference>
<gene>
    <name evidence="5" type="ORF">JQS43_11870</name>
</gene>
<organism evidence="5 6">
    <name type="scientific">Natronosporangium hydrolyticum</name>
    <dbReference type="NCBI Taxonomy" id="2811111"/>
    <lineage>
        <taxon>Bacteria</taxon>
        <taxon>Bacillati</taxon>
        <taxon>Actinomycetota</taxon>
        <taxon>Actinomycetes</taxon>
        <taxon>Micromonosporales</taxon>
        <taxon>Micromonosporaceae</taxon>
        <taxon>Natronosporangium</taxon>
    </lineage>
</organism>
<dbReference type="GO" id="GO:0030313">
    <property type="term" value="C:cell envelope"/>
    <property type="evidence" value="ECO:0007669"/>
    <property type="project" value="UniProtKB-SubCell"/>
</dbReference>
<evidence type="ECO:0000313" key="5">
    <source>
        <dbReference type="EMBL" id="QSB16907.1"/>
    </source>
</evidence>
<dbReference type="KEGG" id="nhy:JQS43_11870"/>
<proteinExistence type="inferred from homology"/>
<keyword evidence="5" id="KW-0449">Lipoprotein</keyword>
<protein>
    <submittedName>
        <fullName evidence="5">LppX_LprAFG lipoprotein</fullName>
    </submittedName>
</protein>
<evidence type="ECO:0000256" key="2">
    <source>
        <dbReference type="ARBA" id="ARBA00009194"/>
    </source>
</evidence>
<dbReference type="CDD" id="cd16334">
    <property type="entry name" value="LppX-like"/>
    <property type="match status" value="1"/>
</dbReference>
<evidence type="ECO:0000256" key="3">
    <source>
        <dbReference type="ARBA" id="ARBA00022475"/>
    </source>
</evidence>
<keyword evidence="3" id="KW-1003">Cell membrane</keyword>
<dbReference type="AlphaFoldDB" id="A0A895YGG8"/>
<comment type="similarity">
    <text evidence="2">Belongs to the LppX/LprAFG lipoprotein family.</text>
</comment>
<dbReference type="PROSITE" id="PS51257">
    <property type="entry name" value="PROKAR_LIPOPROTEIN"/>
    <property type="match status" value="1"/>
</dbReference>
<sequence>MRRHLIAAPALATALLLAAACTGEADDEGELPEGSELLADAADEMATVTTVRMRLATEEPFADLPVYGVDGVITDEGDAEGTADLEQLGQQLQLQFVVVDETFHYQLVGAWAELPLADAQVIYDPSAVLDPERGVANLLRTATDAEVVGRAGDEYEVTANFQASELSVLLPGPVEEDLPGTVWIGAEQPLLHRAEFPVPVPDEPEGVLTVELSEFNEPVEISAPS</sequence>
<dbReference type="Gene3D" id="2.50.20.20">
    <property type="match status" value="1"/>
</dbReference>
<keyword evidence="3" id="KW-0472">Membrane</keyword>
<dbReference type="Pfam" id="PF07161">
    <property type="entry name" value="LppX_LprAFG"/>
    <property type="match status" value="1"/>
</dbReference>
<dbReference type="RefSeq" id="WP_239679151.1">
    <property type="nucleotide sequence ID" value="NZ_CP070499.1"/>
</dbReference>
<accession>A0A895YGG8</accession>
<feature type="signal peptide" evidence="4">
    <location>
        <begin position="1"/>
        <end position="25"/>
    </location>
</feature>
<dbReference type="InterPro" id="IPR029046">
    <property type="entry name" value="LolA/LolB/LppX"/>
</dbReference>
<comment type="subcellular location">
    <subcellularLocation>
        <location evidence="1">Cell envelope</location>
    </subcellularLocation>
</comment>
<dbReference type="EMBL" id="CP070499">
    <property type="protein sequence ID" value="QSB16907.1"/>
    <property type="molecule type" value="Genomic_DNA"/>
</dbReference>
<feature type="chain" id="PRO_5034144960" evidence="4">
    <location>
        <begin position="26"/>
        <end position="225"/>
    </location>
</feature>
<name>A0A895YGG8_9ACTN</name>
<dbReference type="SUPFAM" id="SSF89392">
    <property type="entry name" value="Prokaryotic lipoproteins and lipoprotein localization factors"/>
    <property type="match status" value="1"/>
</dbReference>
<keyword evidence="6" id="KW-1185">Reference proteome</keyword>
<evidence type="ECO:0000256" key="1">
    <source>
        <dbReference type="ARBA" id="ARBA00004196"/>
    </source>
</evidence>
<evidence type="ECO:0000313" key="6">
    <source>
        <dbReference type="Proteomes" id="UP000662857"/>
    </source>
</evidence>
<dbReference type="Proteomes" id="UP000662857">
    <property type="component" value="Chromosome"/>
</dbReference>
<keyword evidence="4" id="KW-0732">Signal</keyword>
<evidence type="ECO:0000256" key="4">
    <source>
        <dbReference type="SAM" id="SignalP"/>
    </source>
</evidence>